<sequence>MTLASWPQTFAGGRDEDEVLVEWLRANYATLSTAEKRKAVKRLHTEWGYTDRGLGDLLGVPASTVRHLRASDEELERHRLSQRVSNGGVSRISGVRVRRLADAWQDRASKGLSPREAVQLLDEFRALVPDHSA</sequence>
<dbReference type="InterPro" id="IPR046847">
    <property type="entry name" value="Xre-like_HTH"/>
</dbReference>
<dbReference type="RefSeq" id="WP_109641142.1">
    <property type="nucleotide sequence ID" value="NZ_QGHB01000016.1"/>
</dbReference>
<accession>A0A316HTR0</accession>
<reference evidence="2 3" key="1">
    <citation type="submission" date="2018-05" db="EMBL/GenBank/DDBJ databases">
        <title>Genomic Encyclopedia of Type Strains, Phase IV (KMG-IV): sequencing the most valuable type-strain genomes for metagenomic binning, comparative biology and taxonomic classification.</title>
        <authorList>
            <person name="Goeker M."/>
        </authorList>
    </citation>
    <scope>NUCLEOTIDE SEQUENCE [LARGE SCALE GENOMIC DNA]</scope>
    <source>
        <strain evidence="2 3">DSM 45480</strain>
    </source>
</reference>
<protein>
    <recommendedName>
        <fullName evidence="1">Antitoxin Xre-like helix-turn-helix domain-containing protein</fullName>
    </recommendedName>
</protein>
<dbReference type="Pfam" id="PF20432">
    <property type="entry name" value="Xre-like-HTH"/>
    <property type="match status" value="1"/>
</dbReference>
<organism evidence="2 3">
    <name type="scientific">Lentzea atacamensis</name>
    <dbReference type="NCBI Taxonomy" id="531938"/>
    <lineage>
        <taxon>Bacteria</taxon>
        <taxon>Bacillati</taxon>
        <taxon>Actinomycetota</taxon>
        <taxon>Actinomycetes</taxon>
        <taxon>Pseudonocardiales</taxon>
        <taxon>Pseudonocardiaceae</taxon>
        <taxon>Lentzea</taxon>
    </lineage>
</organism>
<dbReference type="Proteomes" id="UP000246005">
    <property type="component" value="Unassembled WGS sequence"/>
</dbReference>
<gene>
    <name evidence="2" type="ORF">C8D88_11673</name>
</gene>
<evidence type="ECO:0000259" key="1">
    <source>
        <dbReference type="Pfam" id="PF20432"/>
    </source>
</evidence>
<name>A0A316HTR0_9PSEU</name>
<dbReference type="GO" id="GO:0003677">
    <property type="term" value="F:DNA binding"/>
    <property type="evidence" value="ECO:0007669"/>
    <property type="project" value="InterPro"/>
</dbReference>
<proteinExistence type="predicted"/>
<dbReference type="AlphaFoldDB" id="A0A316HTR0"/>
<evidence type="ECO:0000313" key="3">
    <source>
        <dbReference type="Proteomes" id="UP000246005"/>
    </source>
</evidence>
<feature type="domain" description="Antitoxin Xre-like helix-turn-helix" evidence="1">
    <location>
        <begin position="38"/>
        <end position="85"/>
    </location>
</feature>
<comment type="caution">
    <text evidence="2">The sequence shown here is derived from an EMBL/GenBank/DDBJ whole genome shotgun (WGS) entry which is preliminary data.</text>
</comment>
<evidence type="ECO:0000313" key="2">
    <source>
        <dbReference type="EMBL" id="PWK81662.1"/>
    </source>
</evidence>
<dbReference type="EMBL" id="QGHB01000016">
    <property type="protein sequence ID" value="PWK81662.1"/>
    <property type="molecule type" value="Genomic_DNA"/>
</dbReference>